<dbReference type="EMBL" id="JAWDGP010007238">
    <property type="protein sequence ID" value="KAK3727549.1"/>
    <property type="molecule type" value="Genomic_DNA"/>
</dbReference>
<keyword evidence="7" id="KW-1185">Reference proteome</keyword>
<protein>
    <recommendedName>
        <fullName evidence="4">Copper transport protein</fullName>
    </recommendedName>
</protein>
<dbReference type="GO" id="GO:0016020">
    <property type="term" value="C:membrane"/>
    <property type="evidence" value="ECO:0007669"/>
    <property type="project" value="UniProtKB-SubCell"/>
</dbReference>
<keyword evidence="3 4" id="KW-0472">Membrane</keyword>
<comment type="subcellular location">
    <subcellularLocation>
        <location evidence="4">Membrane</location>
        <topology evidence="4">Multi-pass membrane protein</topology>
    </subcellularLocation>
</comment>
<comment type="similarity">
    <text evidence="4">Belongs to the copper transporter (Ctr) (TC 1.A.56) family. SLC31A subfamily.</text>
</comment>
<organism evidence="6 7">
    <name type="scientific">Elysia crispata</name>
    <name type="common">lettuce slug</name>
    <dbReference type="NCBI Taxonomy" id="231223"/>
    <lineage>
        <taxon>Eukaryota</taxon>
        <taxon>Metazoa</taxon>
        <taxon>Spiralia</taxon>
        <taxon>Lophotrochozoa</taxon>
        <taxon>Mollusca</taxon>
        <taxon>Gastropoda</taxon>
        <taxon>Heterobranchia</taxon>
        <taxon>Euthyneura</taxon>
        <taxon>Panpulmonata</taxon>
        <taxon>Sacoglossa</taxon>
        <taxon>Placobranchoidea</taxon>
        <taxon>Plakobranchidae</taxon>
        <taxon>Elysia</taxon>
    </lineage>
</organism>
<evidence type="ECO:0000256" key="2">
    <source>
        <dbReference type="ARBA" id="ARBA00022989"/>
    </source>
</evidence>
<name>A0AAE0Y0I9_9GAST</name>
<evidence type="ECO:0000313" key="6">
    <source>
        <dbReference type="EMBL" id="KAK3727549.1"/>
    </source>
</evidence>
<keyword evidence="4" id="KW-0813">Transport</keyword>
<keyword evidence="4" id="KW-0406">Ion transport</keyword>
<evidence type="ECO:0000256" key="5">
    <source>
        <dbReference type="SAM" id="MobiDB-lite"/>
    </source>
</evidence>
<feature type="region of interest" description="Disordered" evidence="5">
    <location>
        <begin position="59"/>
        <end position="100"/>
    </location>
</feature>
<comment type="caution">
    <text evidence="6">The sequence shown here is derived from an EMBL/GenBank/DDBJ whole genome shotgun (WGS) entry which is preliminary data.</text>
</comment>
<dbReference type="AlphaFoldDB" id="A0AAE0Y0I9"/>
<feature type="transmembrane region" description="Helical" evidence="4">
    <location>
        <begin position="231"/>
        <end position="248"/>
    </location>
</feature>
<dbReference type="PANTHER" id="PTHR12483:SF115">
    <property type="entry name" value="COPPER TRANSPORT PROTEIN"/>
    <property type="match status" value="1"/>
</dbReference>
<feature type="transmembrane region" description="Helical" evidence="4">
    <location>
        <begin position="206"/>
        <end position="225"/>
    </location>
</feature>
<gene>
    <name evidence="6" type="ORF">RRG08_018563</name>
</gene>
<keyword evidence="2 4" id="KW-1133">Transmembrane helix</keyword>
<keyword evidence="4" id="KW-0186">Copper</keyword>
<keyword evidence="4" id="KW-0187">Copper transport</keyword>
<keyword evidence="1 4" id="KW-0812">Transmembrane</keyword>
<dbReference type="InterPro" id="IPR007274">
    <property type="entry name" value="Cop_transporter"/>
</dbReference>
<reference evidence="6" key="1">
    <citation type="journal article" date="2023" name="G3 (Bethesda)">
        <title>A reference genome for the long-term kleptoplast-retaining sea slug Elysia crispata morphotype clarki.</title>
        <authorList>
            <person name="Eastman K.E."/>
            <person name="Pendleton A.L."/>
            <person name="Shaikh M.A."/>
            <person name="Suttiyut T."/>
            <person name="Ogas R."/>
            <person name="Tomko P."/>
            <person name="Gavelis G."/>
            <person name="Widhalm J.R."/>
            <person name="Wisecaver J.H."/>
        </authorList>
    </citation>
    <scope>NUCLEOTIDE SEQUENCE</scope>
    <source>
        <strain evidence="6">ECLA1</strain>
    </source>
</reference>
<evidence type="ECO:0000313" key="7">
    <source>
        <dbReference type="Proteomes" id="UP001283361"/>
    </source>
</evidence>
<feature type="compositionally biased region" description="Basic and acidic residues" evidence="5">
    <location>
        <begin position="59"/>
        <end position="76"/>
    </location>
</feature>
<proteinExistence type="inferred from homology"/>
<evidence type="ECO:0000256" key="1">
    <source>
        <dbReference type="ARBA" id="ARBA00022692"/>
    </source>
</evidence>
<evidence type="ECO:0000256" key="4">
    <source>
        <dbReference type="RuleBase" id="RU367022"/>
    </source>
</evidence>
<evidence type="ECO:0000256" key="3">
    <source>
        <dbReference type="ARBA" id="ARBA00023136"/>
    </source>
</evidence>
<dbReference type="PANTHER" id="PTHR12483">
    <property type="entry name" value="SOLUTE CARRIER FAMILY 31 COPPER TRANSPORTERS"/>
    <property type="match status" value="1"/>
</dbReference>
<accession>A0AAE0Y0I9</accession>
<dbReference type="Proteomes" id="UP001283361">
    <property type="component" value="Unassembled WGS sequence"/>
</dbReference>
<feature type="transmembrane region" description="Helical" evidence="4">
    <location>
        <begin position="135"/>
        <end position="153"/>
    </location>
</feature>
<dbReference type="GO" id="GO:0005375">
    <property type="term" value="F:copper ion transmembrane transporter activity"/>
    <property type="evidence" value="ECO:0007669"/>
    <property type="project" value="UniProtKB-UniRule"/>
</dbReference>
<dbReference type="Pfam" id="PF04145">
    <property type="entry name" value="Ctr"/>
    <property type="match status" value="1"/>
</dbReference>
<sequence>MDHSMMMMNNTAGMANAMMGHVMNASMANSTMVDHSMHGHNHSVPGVDHPMHNHDHTDHMHNHDHSDHMHNHDHTGDGTGMGTMDGMDHSHHQAGTGGGGHDGHMMDMHGMKMYFHDGVDEYVLFEECKTNSTETLILACFIVFAVAVLYEGLKFFREALLQRSLLQTQPRARYLDSKQPGSSQEQMVISGGGASMSSRILSKGHFIQSLLHMVQVFVSYCLMLVFMTYNIWLCLAVVVGAGVGYFLFGWKRAVIVDTNEHCH</sequence>